<feature type="signal peptide" evidence="8">
    <location>
        <begin position="1"/>
        <end position="15"/>
    </location>
</feature>
<comment type="similarity">
    <text evidence="1 6 7">Belongs to the peptidase S8 family.</text>
</comment>
<dbReference type="InterPro" id="IPR050131">
    <property type="entry name" value="Peptidase_S8_subtilisin-like"/>
</dbReference>
<keyword evidence="5 6" id="KW-0720">Serine protease</keyword>
<dbReference type="PROSITE" id="PS51892">
    <property type="entry name" value="SUBTILASE"/>
    <property type="match status" value="1"/>
</dbReference>
<keyword evidence="12" id="KW-1185">Reference proteome</keyword>
<dbReference type="GO" id="GO:0004252">
    <property type="term" value="F:serine-type endopeptidase activity"/>
    <property type="evidence" value="ECO:0007669"/>
    <property type="project" value="UniProtKB-UniRule"/>
</dbReference>
<dbReference type="PANTHER" id="PTHR43806">
    <property type="entry name" value="PEPTIDASE S8"/>
    <property type="match status" value="1"/>
</dbReference>
<dbReference type="PROSITE" id="PS00137">
    <property type="entry name" value="SUBTILASE_HIS"/>
    <property type="match status" value="1"/>
</dbReference>
<evidence type="ECO:0000259" key="10">
    <source>
        <dbReference type="Pfam" id="PF05922"/>
    </source>
</evidence>
<dbReference type="InterPro" id="IPR036852">
    <property type="entry name" value="Peptidase_S8/S53_dom_sf"/>
</dbReference>
<dbReference type="InterPro" id="IPR037045">
    <property type="entry name" value="S8pro/Inhibitor_I9_sf"/>
</dbReference>
<dbReference type="Gene3D" id="3.30.70.80">
    <property type="entry name" value="Peptidase S8 propeptide/proteinase inhibitor I9"/>
    <property type="match status" value="1"/>
</dbReference>
<evidence type="ECO:0000256" key="8">
    <source>
        <dbReference type="SAM" id="SignalP"/>
    </source>
</evidence>
<evidence type="ECO:0000313" key="11">
    <source>
        <dbReference type="EMBL" id="KAK2603593.1"/>
    </source>
</evidence>
<evidence type="ECO:0000313" key="12">
    <source>
        <dbReference type="Proteomes" id="UP001251528"/>
    </source>
</evidence>
<dbReference type="GO" id="GO:0005576">
    <property type="term" value="C:extracellular region"/>
    <property type="evidence" value="ECO:0007669"/>
    <property type="project" value="UniProtKB-ARBA"/>
</dbReference>
<dbReference type="CDD" id="cd04077">
    <property type="entry name" value="Peptidases_S8_PCSK9_ProteinaseK_like"/>
    <property type="match status" value="1"/>
</dbReference>
<dbReference type="InterPro" id="IPR023828">
    <property type="entry name" value="Peptidase_S8_Ser-AS"/>
</dbReference>
<feature type="domain" description="Peptidase S8/S53" evidence="9">
    <location>
        <begin position="140"/>
        <end position="349"/>
    </location>
</feature>
<dbReference type="InterPro" id="IPR023827">
    <property type="entry name" value="Peptidase_S8_Asp-AS"/>
</dbReference>
<keyword evidence="2 6" id="KW-0645">Protease</keyword>
<name>A0AAJ0CRY1_9HYPO</name>
<comment type="caution">
    <text evidence="11">The sequence shown here is derived from an EMBL/GenBank/DDBJ whole genome shotgun (WGS) entry which is preliminary data.</text>
</comment>
<dbReference type="InterPro" id="IPR010259">
    <property type="entry name" value="S8pro/Inhibitor_I9"/>
</dbReference>
<evidence type="ECO:0000256" key="4">
    <source>
        <dbReference type="ARBA" id="ARBA00022801"/>
    </source>
</evidence>
<accession>A0AAJ0CRY1</accession>
<dbReference type="SUPFAM" id="SSF54897">
    <property type="entry name" value="Protease propeptides/inhibitors"/>
    <property type="match status" value="1"/>
</dbReference>
<dbReference type="EMBL" id="JASWJB010000060">
    <property type="protein sequence ID" value="KAK2603593.1"/>
    <property type="molecule type" value="Genomic_DNA"/>
</dbReference>
<evidence type="ECO:0000256" key="6">
    <source>
        <dbReference type="PROSITE-ProRule" id="PRU01240"/>
    </source>
</evidence>
<dbReference type="Proteomes" id="UP001251528">
    <property type="component" value="Unassembled WGS sequence"/>
</dbReference>
<dbReference type="SUPFAM" id="SSF52743">
    <property type="entry name" value="Subtilisin-like"/>
    <property type="match status" value="1"/>
</dbReference>
<feature type="chain" id="PRO_5042512176" evidence="8">
    <location>
        <begin position="16"/>
        <end position="389"/>
    </location>
</feature>
<feature type="active site" description="Charge relay system" evidence="6">
    <location>
        <position position="334"/>
    </location>
</feature>
<reference evidence="11" key="1">
    <citation type="submission" date="2023-06" db="EMBL/GenBank/DDBJ databases">
        <title>Conoideocrella luteorostrata (Hypocreales: Clavicipitaceae), a potential biocontrol fungus for elongate hemlock scale in United States Christmas tree production areas.</title>
        <authorList>
            <person name="Barrett H."/>
            <person name="Lovett B."/>
            <person name="Macias A.M."/>
            <person name="Stajich J.E."/>
            <person name="Kasson M.T."/>
        </authorList>
    </citation>
    <scope>NUCLEOTIDE SEQUENCE</scope>
    <source>
        <strain evidence="11">ARSEF 14590</strain>
    </source>
</reference>
<feature type="domain" description="Inhibitor I9" evidence="10">
    <location>
        <begin position="39"/>
        <end position="103"/>
    </location>
</feature>
<dbReference type="AlphaFoldDB" id="A0AAJ0CRY1"/>
<gene>
    <name evidence="11" type="ORF">QQS21_004174</name>
</gene>
<dbReference type="InterPro" id="IPR000209">
    <property type="entry name" value="Peptidase_S8/S53_dom"/>
</dbReference>
<evidence type="ECO:0000256" key="1">
    <source>
        <dbReference type="ARBA" id="ARBA00011073"/>
    </source>
</evidence>
<evidence type="ECO:0000256" key="2">
    <source>
        <dbReference type="ARBA" id="ARBA00022670"/>
    </source>
</evidence>
<dbReference type="InterPro" id="IPR015500">
    <property type="entry name" value="Peptidase_S8_subtilisin-rel"/>
</dbReference>
<dbReference type="Pfam" id="PF00082">
    <property type="entry name" value="Peptidase_S8"/>
    <property type="match status" value="1"/>
</dbReference>
<proteinExistence type="inferred from homology"/>
<evidence type="ECO:0000256" key="3">
    <source>
        <dbReference type="ARBA" id="ARBA00022729"/>
    </source>
</evidence>
<dbReference type="PROSITE" id="PS00136">
    <property type="entry name" value="SUBTILASE_ASP"/>
    <property type="match status" value="1"/>
</dbReference>
<feature type="active site" description="Charge relay system" evidence="6">
    <location>
        <position position="148"/>
    </location>
</feature>
<feature type="active site" description="Charge relay system" evidence="6">
    <location>
        <position position="179"/>
    </location>
</feature>
<dbReference type="PRINTS" id="PR00723">
    <property type="entry name" value="SUBTILISIN"/>
</dbReference>
<evidence type="ECO:0000256" key="5">
    <source>
        <dbReference type="ARBA" id="ARBA00022825"/>
    </source>
</evidence>
<dbReference type="InterPro" id="IPR034193">
    <property type="entry name" value="PCSK9_ProteinaseK-like"/>
</dbReference>
<evidence type="ECO:0000256" key="7">
    <source>
        <dbReference type="RuleBase" id="RU003355"/>
    </source>
</evidence>
<dbReference type="Pfam" id="PF05922">
    <property type="entry name" value="Inhibitor_I9"/>
    <property type="match status" value="1"/>
</dbReference>
<protein>
    <submittedName>
        <fullName evidence="11">Uncharacterized protein</fullName>
    </submittedName>
</protein>
<dbReference type="Gene3D" id="3.40.50.200">
    <property type="entry name" value="Peptidase S8/S53 domain"/>
    <property type="match status" value="1"/>
</dbReference>
<sequence>MHLSILFSLLTCAAAVPTKRQHPAPLRPISDNATAIPGQYIIVFKDEVTSSGFSDVMELYSDDFNYMYVYEDIFKGFTTSLNEHNLKVWQDHPDVEYIEPDQIAYGSTITQQATAPWGLSRISHRRPGSLEYVYDSSGGEGVCAYVIDSGVDDTHFEFEGRASQVATFVWGSKVDDNGHGTHVAGTIGGRTYGVAKGVKIFGVKVLGSDNEGDFSAIIAGMDYVHRDVKKRYCPNGVVVNLSLTGPLSYAANQAAARLAHAGFFVAVAAGNYNSDARQYSPAAEASICTVGATAKFDTRYEMSNWGPAVDILAPGVEIISTLPGNRYGFLSGTSMAAPHITGLAAYLAASRGQRAGPWLCQLMQQISTPGVITDQVPNTVNLVAFNGAT</sequence>
<dbReference type="InterPro" id="IPR022398">
    <property type="entry name" value="Peptidase_S8_His-AS"/>
</dbReference>
<dbReference type="PANTHER" id="PTHR43806:SF11">
    <property type="entry name" value="CEREVISIN-RELATED"/>
    <property type="match status" value="1"/>
</dbReference>
<dbReference type="FunFam" id="3.40.50.200:FF:000014">
    <property type="entry name" value="Proteinase K"/>
    <property type="match status" value="1"/>
</dbReference>
<keyword evidence="4 6" id="KW-0378">Hydrolase</keyword>
<dbReference type="GO" id="GO:0006508">
    <property type="term" value="P:proteolysis"/>
    <property type="evidence" value="ECO:0007669"/>
    <property type="project" value="UniProtKB-KW"/>
</dbReference>
<organism evidence="11 12">
    <name type="scientific">Conoideocrella luteorostrata</name>
    <dbReference type="NCBI Taxonomy" id="1105319"/>
    <lineage>
        <taxon>Eukaryota</taxon>
        <taxon>Fungi</taxon>
        <taxon>Dikarya</taxon>
        <taxon>Ascomycota</taxon>
        <taxon>Pezizomycotina</taxon>
        <taxon>Sordariomycetes</taxon>
        <taxon>Hypocreomycetidae</taxon>
        <taxon>Hypocreales</taxon>
        <taxon>Clavicipitaceae</taxon>
        <taxon>Conoideocrella</taxon>
    </lineage>
</organism>
<dbReference type="PROSITE" id="PS00138">
    <property type="entry name" value="SUBTILASE_SER"/>
    <property type="match status" value="1"/>
</dbReference>
<keyword evidence="3 8" id="KW-0732">Signal</keyword>
<evidence type="ECO:0000259" key="9">
    <source>
        <dbReference type="Pfam" id="PF00082"/>
    </source>
</evidence>